<dbReference type="Proteomes" id="UP001302676">
    <property type="component" value="Unassembled WGS sequence"/>
</dbReference>
<dbReference type="SMART" id="SM00448">
    <property type="entry name" value="REC"/>
    <property type="match status" value="1"/>
</dbReference>
<feature type="compositionally biased region" description="Low complexity" evidence="3">
    <location>
        <begin position="1491"/>
        <end position="1503"/>
    </location>
</feature>
<dbReference type="InterPro" id="IPR035965">
    <property type="entry name" value="PAS-like_dom_sf"/>
</dbReference>
<feature type="region of interest" description="Disordered" evidence="3">
    <location>
        <begin position="1601"/>
        <end position="1639"/>
    </location>
</feature>
<dbReference type="PROSITE" id="PS50109">
    <property type="entry name" value="HIS_KIN"/>
    <property type="match status" value="1"/>
</dbReference>
<dbReference type="SUPFAM" id="SSF55785">
    <property type="entry name" value="PYP-like sensor domain (PAS domain)"/>
    <property type="match status" value="2"/>
</dbReference>
<dbReference type="InterPro" id="IPR036890">
    <property type="entry name" value="HATPase_C_sf"/>
</dbReference>
<keyword evidence="7" id="KW-1185">Reference proteome</keyword>
<feature type="region of interest" description="Disordered" evidence="3">
    <location>
        <begin position="125"/>
        <end position="175"/>
    </location>
</feature>
<dbReference type="CDD" id="cd00082">
    <property type="entry name" value="HisKA"/>
    <property type="match status" value="1"/>
</dbReference>
<feature type="compositionally biased region" description="Basic and acidic residues" evidence="3">
    <location>
        <begin position="1609"/>
        <end position="1636"/>
    </location>
</feature>
<reference evidence="6" key="2">
    <citation type="submission" date="2023-05" db="EMBL/GenBank/DDBJ databases">
        <authorList>
            <consortium name="Lawrence Berkeley National Laboratory"/>
            <person name="Steindorff A."/>
            <person name="Hensen N."/>
            <person name="Bonometti L."/>
            <person name="Westerberg I."/>
            <person name="Brannstrom I.O."/>
            <person name="Guillou S."/>
            <person name="Cros-Aarteil S."/>
            <person name="Calhoun S."/>
            <person name="Haridas S."/>
            <person name="Kuo A."/>
            <person name="Mondo S."/>
            <person name="Pangilinan J."/>
            <person name="Riley R."/>
            <person name="Labutti K."/>
            <person name="Andreopoulos B."/>
            <person name="Lipzen A."/>
            <person name="Chen C."/>
            <person name="Yanf M."/>
            <person name="Daum C."/>
            <person name="Ng V."/>
            <person name="Clum A."/>
            <person name="Ohm R."/>
            <person name="Martin F."/>
            <person name="Silar P."/>
            <person name="Natvig D."/>
            <person name="Lalanne C."/>
            <person name="Gautier V."/>
            <person name="Ament-Velasquez S.L."/>
            <person name="Kruys A."/>
            <person name="Hutchinson M.I."/>
            <person name="Powell A.J."/>
            <person name="Barry K."/>
            <person name="Miller A.N."/>
            <person name="Grigoriev I.V."/>
            <person name="Debuchy R."/>
            <person name="Gladieux P."/>
            <person name="Thoren M.H."/>
            <person name="Johannesson H."/>
        </authorList>
    </citation>
    <scope>NUCLEOTIDE SEQUENCE</scope>
    <source>
        <strain evidence="6">CBS 141.50</strain>
    </source>
</reference>
<dbReference type="SMART" id="SM00387">
    <property type="entry name" value="HATPase_c"/>
    <property type="match status" value="1"/>
</dbReference>
<feature type="region of interest" description="Disordered" evidence="3">
    <location>
        <begin position="1491"/>
        <end position="1513"/>
    </location>
</feature>
<dbReference type="PROSITE" id="PS50110">
    <property type="entry name" value="RESPONSE_REGULATORY"/>
    <property type="match status" value="1"/>
</dbReference>
<dbReference type="Pfam" id="PF00072">
    <property type="entry name" value="Response_reg"/>
    <property type="match status" value="1"/>
</dbReference>
<name>A0AAN6UVZ1_9PEZI</name>
<feature type="domain" description="Response regulatory" evidence="5">
    <location>
        <begin position="1368"/>
        <end position="1595"/>
    </location>
</feature>
<feature type="compositionally biased region" description="Polar residues" evidence="3">
    <location>
        <begin position="128"/>
        <end position="137"/>
    </location>
</feature>
<dbReference type="Gene3D" id="3.30.450.20">
    <property type="entry name" value="PAS domain"/>
    <property type="match status" value="3"/>
</dbReference>
<dbReference type="PRINTS" id="PR00344">
    <property type="entry name" value="BCTRLSENSOR"/>
</dbReference>
<dbReference type="InterPro" id="IPR058846">
    <property type="entry name" value="PAS-like"/>
</dbReference>
<dbReference type="SMART" id="SM00091">
    <property type="entry name" value="PAS"/>
    <property type="match status" value="2"/>
</dbReference>
<feature type="compositionally biased region" description="Low complexity" evidence="3">
    <location>
        <begin position="1324"/>
        <end position="1359"/>
    </location>
</feature>
<comment type="caution">
    <text evidence="6">The sequence shown here is derived from an EMBL/GenBank/DDBJ whole genome shotgun (WGS) entry which is preliminary data.</text>
</comment>
<evidence type="ECO:0000313" key="6">
    <source>
        <dbReference type="EMBL" id="KAK4140238.1"/>
    </source>
</evidence>
<dbReference type="Pfam" id="PF13188">
    <property type="entry name" value="PAS_8"/>
    <property type="match status" value="1"/>
</dbReference>
<dbReference type="PANTHER" id="PTHR43719">
    <property type="entry name" value="TWO-COMPONENT HISTIDINE KINASE"/>
    <property type="match status" value="1"/>
</dbReference>
<dbReference type="Gene3D" id="3.40.50.2300">
    <property type="match status" value="1"/>
</dbReference>
<accession>A0AAN6UVZ1</accession>
<dbReference type="RefSeq" id="XP_062633609.1">
    <property type="nucleotide sequence ID" value="XM_062782039.1"/>
</dbReference>
<evidence type="ECO:0000259" key="4">
    <source>
        <dbReference type="PROSITE" id="PS50109"/>
    </source>
</evidence>
<dbReference type="InterPro" id="IPR005467">
    <property type="entry name" value="His_kinase_dom"/>
</dbReference>
<dbReference type="NCBIfam" id="TIGR00229">
    <property type="entry name" value="sensory_box"/>
    <property type="match status" value="1"/>
</dbReference>
<feature type="compositionally biased region" description="Low complexity" evidence="3">
    <location>
        <begin position="1442"/>
        <end position="1458"/>
    </location>
</feature>
<proteinExistence type="predicted"/>
<dbReference type="SMART" id="SM00388">
    <property type="entry name" value="HisKA"/>
    <property type="match status" value="1"/>
</dbReference>
<protein>
    <submittedName>
        <fullName evidence="6">Uncharacterized protein</fullName>
    </submittedName>
</protein>
<evidence type="ECO:0000259" key="5">
    <source>
        <dbReference type="PROSITE" id="PS50110"/>
    </source>
</evidence>
<organism evidence="6 7">
    <name type="scientific">Dichotomopilus funicola</name>
    <dbReference type="NCBI Taxonomy" id="1934379"/>
    <lineage>
        <taxon>Eukaryota</taxon>
        <taxon>Fungi</taxon>
        <taxon>Dikarya</taxon>
        <taxon>Ascomycota</taxon>
        <taxon>Pezizomycotina</taxon>
        <taxon>Sordariomycetes</taxon>
        <taxon>Sordariomycetidae</taxon>
        <taxon>Sordariales</taxon>
        <taxon>Chaetomiaceae</taxon>
        <taxon>Dichotomopilus</taxon>
    </lineage>
</organism>
<dbReference type="Pfam" id="PF26131">
    <property type="entry name" value="PAS-like"/>
    <property type="match status" value="1"/>
</dbReference>
<dbReference type="SUPFAM" id="SSF52172">
    <property type="entry name" value="CheY-like"/>
    <property type="match status" value="2"/>
</dbReference>
<evidence type="ECO:0000256" key="2">
    <source>
        <dbReference type="PROSITE-ProRule" id="PRU00169"/>
    </source>
</evidence>
<feature type="compositionally biased region" description="Polar residues" evidence="3">
    <location>
        <begin position="72"/>
        <end position="83"/>
    </location>
</feature>
<dbReference type="SUPFAM" id="SSF47384">
    <property type="entry name" value="Homodimeric domain of signal transducing histidine kinase"/>
    <property type="match status" value="1"/>
</dbReference>
<dbReference type="InterPro" id="IPR003661">
    <property type="entry name" value="HisK_dim/P_dom"/>
</dbReference>
<feature type="region of interest" description="Disordered" evidence="3">
    <location>
        <begin position="1418"/>
        <end position="1472"/>
    </location>
</feature>
<sequence length="1676" mass="181768">MHPSILDTSIIDLLEADPRPSVIVALTPHPPTVVYTNPAFAGFPTLLDLITSKSEDCRPLWEWITGGAGVDQAQQQPSGSTHVSVPESAGPAASASFSYSNVYWTRSVVHEQMVVVGANEQLPLRLTDGQSQSSRTGGSPKRVMNGESEVVAGGGGGGAAASADDNNTENRPAARTTPTITPILSVTSVTEIEPCFKSTRSTSTTSPKERPPSRAEAVQSLGHAVSDPAWILPDITPEQRPFLDDINSVDWAKTPLGPMHSWHRKLDETVNQILVDSRPHAVYWGPTHIMIYNEAFSKFCGLRHPSMLGMPVLEAWAEAGEIIKDTMRGIAHPDRDVVEHEWRFYIDRESEMEGGAPWLEETYLRWSMIPILENGQCLGYMQPVAETTSVRLWKRRDPMLEKLHEILVTVRDVESYWEKAMQGLASLEPQYDIPLAILYTVEEDPEAAAVGVDANDAAARKACRLVGSLGVPPNHPIAPDTIKLGGGGDGCSSSTTYPLISSFRETFDANHPTLLQTSDGTLPPSLLDDLQWRGFEGDPCRAAVICPIRPIKEDSVAGFLFLGLNPRRPYDNDYRHFISLLTQRVAASLASIVRVEEEARRGRNAAEQAASDQAMLKQRLEVQTKEANESLQMFEAVAEFVPVGMSFGDPEGNITYANDAWYKITGYPGTGPVPRQGFLSCVKDQDHHIIIAEYEKLKTTRNVEFEFRVKRQPSTTTTTTDTATDTAAAAAATVETLPSSSLTRSSPSFGEAEEIDLVSLEDVRERNVLASARAEYSADGRLMRVLTCLTDVSPQKSVAREALRRAQQAENLRRMAEFATVGLYDMTVDGRLLGANTVFFEMCGLRKVDPACVDIRPWQSCVRKEDLPLLTSKLDQMVREDKVQNVEIRLNTTWTTEDGSGHKVVMPRWVQATLLPVRSSSEGTTQSFTGCLSDVSLQKYQLEWEKERKEEAIESKRQQENFIDMTSHEMRNPLSAIIHCADAITATLCRVQELLGGGFYGSVSSDQGVGACAGAGELPVPMHASEDWAAEARELVDNCIDNAETIVSCANHQRRIVDDILTMSKLDSSLISITRVIVDPIKMVKEALKMFEVEARRVDINLSMVVDPGYHELGIKHLIFDPSRLKQVLINLLTNALKFTVSVPTRNVTVAVSASLSEPTEASSKVSFIPRSEEPLEEMYDQPAPLDRANPVFLMFEVEDTGEGLTEEEKNNLFQRFVQASGRTHIKYGGSGLGLFISRRLTELQHGAIGVSSQPGVGSTFALYIEAYRPTDEALREMYATEAAGQSALSALRFHPSLSRRSSNKRAISSSTLASEFTLPTAGSAGSAGSVSGPSTSATTAVTPSSEVGMGPSLGLSLPSPSPPQIKGVLVVEDNLINQQITRRGLLSMGFTVDVANHGVEALEKLCRTDRYAPPGPAGGFPFSGGRSLSCSAPGKTDADADTTTTTNTTTAATAPTSPTSPAPPPTTTTTTLNTATATSMATIAHTLHTNPLHTHTSGTTPTPGAPGGTTPHPFPLSMILMDIEMPIQDGLTCTRHIRELERAGHIVGGRIPIIAVSANARKEQIREARQAGCDDVLVKPYRMPELLERMRVVMGMVVGAGDAETEEDRGREGESDGKEGESDGKEGESDGKEGVVKTVVDSLPVGEVKADGEPAVEEKVAVETVVRDVEGVASV</sequence>
<dbReference type="PANTHER" id="PTHR43719:SF30">
    <property type="entry name" value="TWO-COMPONENT SYSTEM RESPONSE REGULATOR"/>
    <property type="match status" value="1"/>
</dbReference>
<dbReference type="InterPro" id="IPR000014">
    <property type="entry name" value="PAS"/>
</dbReference>
<dbReference type="InterPro" id="IPR001789">
    <property type="entry name" value="Sig_transdc_resp-reg_receiver"/>
</dbReference>
<feature type="region of interest" description="Disordered" evidence="3">
    <location>
        <begin position="1324"/>
        <end position="1360"/>
    </location>
</feature>
<dbReference type="InterPro" id="IPR050956">
    <property type="entry name" value="2C_system_His_kinase"/>
</dbReference>
<gene>
    <name evidence="6" type="ORF">C8A04DRAFT_32284</name>
</gene>
<dbReference type="Gene3D" id="3.30.565.10">
    <property type="entry name" value="Histidine kinase-like ATPase, C-terminal domain"/>
    <property type="match status" value="1"/>
</dbReference>
<dbReference type="Pfam" id="PF02518">
    <property type="entry name" value="HATPase_c"/>
    <property type="match status" value="1"/>
</dbReference>
<dbReference type="SUPFAM" id="SSF55874">
    <property type="entry name" value="ATPase domain of HSP90 chaperone/DNA topoisomerase II/histidine kinase"/>
    <property type="match status" value="1"/>
</dbReference>
<feature type="domain" description="Histidine kinase" evidence="4">
    <location>
        <begin position="965"/>
        <end position="1269"/>
    </location>
</feature>
<dbReference type="InterPro" id="IPR003594">
    <property type="entry name" value="HATPase_dom"/>
</dbReference>
<feature type="region of interest" description="Disordered" evidence="3">
    <location>
        <begin position="195"/>
        <end position="215"/>
    </location>
</feature>
<dbReference type="GeneID" id="87818652"/>
<keyword evidence="1 2" id="KW-0597">Phosphoprotein</keyword>
<dbReference type="InterPro" id="IPR036097">
    <property type="entry name" value="HisK_dim/P_sf"/>
</dbReference>
<dbReference type="EMBL" id="MU853637">
    <property type="protein sequence ID" value="KAK4140238.1"/>
    <property type="molecule type" value="Genomic_DNA"/>
</dbReference>
<feature type="region of interest" description="Disordered" evidence="3">
    <location>
        <begin position="70"/>
        <end position="90"/>
    </location>
</feature>
<feature type="compositionally biased region" description="Low complexity" evidence="3">
    <location>
        <begin position="197"/>
        <end position="206"/>
    </location>
</feature>
<reference evidence="6" key="1">
    <citation type="journal article" date="2023" name="Mol. Phylogenet. Evol.">
        <title>Genome-scale phylogeny and comparative genomics of the fungal order Sordariales.</title>
        <authorList>
            <person name="Hensen N."/>
            <person name="Bonometti L."/>
            <person name="Westerberg I."/>
            <person name="Brannstrom I.O."/>
            <person name="Guillou S."/>
            <person name="Cros-Aarteil S."/>
            <person name="Calhoun S."/>
            <person name="Haridas S."/>
            <person name="Kuo A."/>
            <person name="Mondo S."/>
            <person name="Pangilinan J."/>
            <person name="Riley R."/>
            <person name="LaButti K."/>
            <person name="Andreopoulos B."/>
            <person name="Lipzen A."/>
            <person name="Chen C."/>
            <person name="Yan M."/>
            <person name="Daum C."/>
            <person name="Ng V."/>
            <person name="Clum A."/>
            <person name="Steindorff A."/>
            <person name="Ohm R.A."/>
            <person name="Martin F."/>
            <person name="Silar P."/>
            <person name="Natvig D.O."/>
            <person name="Lalanne C."/>
            <person name="Gautier V."/>
            <person name="Ament-Velasquez S.L."/>
            <person name="Kruys A."/>
            <person name="Hutchinson M.I."/>
            <person name="Powell A.J."/>
            <person name="Barry K."/>
            <person name="Miller A.N."/>
            <person name="Grigoriev I.V."/>
            <person name="Debuchy R."/>
            <person name="Gladieux P."/>
            <person name="Hiltunen Thoren M."/>
            <person name="Johannesson H."/>
        </authorList>
    </citation>
    <scope>NUCLEOTIDE SEQUENCE</scope>
    <source>
        <strain evidence="6">CBS 141.50</strain>
    </source>
</reference>
<evidence type="ECO:0000313" key="7">
    <source>
        <dbReference type="Proteomes" id="UP001302676"/>
    </source>
</evidence>
<dbReference type="InterPro" id="IPR011006">
    <property type="entry name" value="CheY-like_superfamily"/>
</dbReference>
<evidence type="ECO:0000256" key="1">
    <source>
        <dbReference type="ARBA" id="ARBA00022553"/>
    </source>
</evidence>
<dbReference type="GO" id="GO:0000155">
    <property type="term" value="F:phosphorelay sensor kinase activity"/>
    <property type="evidence" value="ECO:0007669"/>
    <property type="project" value="InterPro"/>
</dbReference>
<evidence type="ECO:0000256" key="3">
    <source>
        <dbReference type="SAM" id="MobiDB-lite"/>
    </source>
</evidence>
<dbReference type="Gene3D" id="1.10.287.130">
    <property type="match status" value="1"/>
</dbReference>
<feature type="modified residue" description="4-aspartylphosphate" evidence="2">
    <location>
        <position position="1523"/>
    </location>
</feature>
<dbReference type="InterPro" id="IPR004358">
    <property type="entry name" value="Sig_transdc_His_kin-like_C"/>
</dbReference>
<dbReference type="CDD" id="cd17546">
    <property type="entry name" value="REC_hyHK_CKI1_RcsC-like"/>
    <property type="match status" value="1"/>
</dbReference>